<sequence length="136" mass="13544">MSDLTSAAYGTSASTRWTALGRFLLVAGVTGTVVGGVLAGSYAVIGAMVGCVLALVIQLVNLAAVGLALKVRPGLPERWLLLPIPAVSVGALISGLLLDGASAPRAIAALTVTVGATIAVAWLTAPWCLAPTAKKP</sequence>
<evidence type="ECO:0000256" key="1">
    <source>
        <dbReference type="SAM" id="Phobius"/>
    </source>
</evidence>
<reference evidence="2" key="1">
    <citation type="submission" date="2021-11" db="EMBL/GenBank/DDBJ databases">
        <title>Streptomyces corallinus and Kineosporia corallina sp. nov., two new coral-derived marine actinobacteria.</title>
        <authorList>
            <person name="Buangrab K."/>
            <person name="Sutthacheep M."/>
            <person name="Yeemin T."/>
            <person name="Harunari E."/>
            <person name="Igarashi Y."/>
            <person name="Sripreechasak P."/>
            <person name="Kanchanasin P."/>
            <person name="Tanasupawat S."/>
            <person name="Phongsopitanun W."/>
        </authorList>
    </citation>
    <scope>NUCLEOTIDE SEQUENCE</scope>
    <source>
        <strain evidence="2">JCM 31032</strain>
    </source>
</reference>
<keyword evidence="3" id="KW-1185">Reference proteome</keyword>
<dbReference type="RefSeq" id="WP_231444947.1">
    <property type="nucleotide sequence ID" value="NZ_JAJOMB010000012.1"/>
</dbReference>
<gene>
    <name evidence="2" type="ORF">LR394_22065</name>
</gene>
<feature type="transmembrane region" description="Helical" evidence="1">
    <location>
        <begin position="45"/>
        <end position="67"/>
    </location>
</feature>
<accession>A0A9X1SW59</accession>
<keyword evidence="1" id="KW-0472">Membrane</keyword>
<feature type="transmembrane region" description="Helical" evidence="1">
    <location>
        <begin position="107"/>
        <end position="130"/>
    </location>
</feature>
<dbReference type="AlphaFoldDB" id="A0A9X1SW59"/>
<dbReference type="EMBL" id="JAJOMB010000012">
    <property type="protein sequence ID" value="MCD5313600.1"/>
    <property type="molecule type" value="Genomic_DNA"/>
</dbReference>
<comment type="caution">
    <text evidence="2">The sequence shown here is derived from an EMBL/GenBank/DDBJ whole genome shotgun (WGS) entry which is preliminary data.</text>
</comment>
<organism evidence="2 3">
    <name type="scientific">Kineosporia babensis</name>
    <dbReference type="NCBI Taxonomy" id="499548"/>
    <lineage>
        <taxon>Bacteria</taxon>
        <taxon>Bacillati</taxon>
        <taxon>Actinomycetota</taxon>
        <taxon>Actinomycetes</taxon>
        <taxon>Kineosporiales</taxon>
        <taxon>Kineosporiaceae</taxon>
        <taxon>Kineosporia</taxon>
    </lineage>
</organism>
<keyword evidence="1" id="KW-1133">Transmembrane helix</keyword>
<evidence type="ECO:0000313" key="2">
    <source>
        <dbReference type="EMBL" id="MCD5313600.1"/>
    </source>
</evidence>
<proteinExistence type="predicted"/>
<feature type="transmembrane region" description="Helical" evidence="1">
    <location>
        <begin position="79"/>
        <end position="101"/>
    </location>
</feature>
<feature type="transmembrane region" description="Helical" evidence="1">
    <location>
        <begin position="20"/>
        <end position="39"/>
    </location>
</feature>
<dbReference type="Proteomes" id="UP001138997">
    <property type="component" value="Unassembled WGS sequence"/>
</dbReference>
<name>A0A9X1SW59_9ACTN</name>
<protein>
    <submittedName>
        <fullName evidence="2">Uncharacterized protein</fullName>
    </submittedName>
</protein>
<keyword evidence="1" id="KW-0812">Transmembrane</keyword>
<evidence type="ECO:0000313" key="3">
    <source>
        <dbReference type="Proteomes" id="UP001138997"/>
    </source>
</evidence>